<accession>A0ABV6N658</accession>
<keyword evidence="3" id="KW-1185">Reference proteome</keyword>
<keyword evidence="1" id="KW-0812">Transmembrane</keyword>
<sequence length="176" mass="18901">MLLALVIGSEVGFAVLLLAGLAVRYLLKMPRTGAVLLALSPVGYVVVLITGAIDLARGGAGDIAHVLGAIIVGIVVVSGRHHMQAMDGWVRRKLAREPKPRVSGWEHARDQRTGFYRRCGEWVVVIALLGGGYALTGFDAVRGEQLLGGMALWTVILGIDFLWSFSYTLFPSSSRS</sequence>
<evidence type="ECO:0000313" key="3">
    <source>
        <dbReference type="Proteomes" id="UP001589810"/>
    </source>
</evidence>
<keyword evidence="1" id="KW-1133">Transmembrane helix</keyword>
<feature type="transmembrane region" description="Helical" evidence="1">
    <location>
        <begin position="119"/>
        <end position="138"/>
    </location>
</feature>
<evidence type="ECO:0008006" key="4">
    <source>
        <dbReference type="Google" id="ProtNLM"/>
    </source>
</evidence>
<feature type="transmembrane region" description="Helical" evidence="1">
    <location>
        <begin position="34"/>
        <end position="53"/>
    </location>
</feature>
<keyword evidence="1" id="KW-0472">Membrane</keyword>
<evidence type="ECO:0000256" key="1">
    <source>
        <dbReference type="SAM" id="Phobius"/>
    </source>
</evidence>
<feature type="transmembrane region" description="Helical" evidence="1">
    <location>
        <begin position="59"/>
        <end position="77"/>
    </location>
</feature>
<comment type="caution">
    <text evidence="2">The sequence shown here is derived from an EMBL/GenBank/DDBJ whole genome shotgun (WGS) entry which is preliminary data.</text>
</comment>
<dbReference type="RefSeq" id="WP_273938569.1">
    <property type="nucleotide sequence ID" value="NZ_CP097263.1"/>
</dbReference>
<gene>
    <name evidence="2" type="ORF">ACFFH7_39120</name>
</gene>
<dbReference type="EMBL" id="JBHLUD010000014">
    <property type="protein sequence ID" value="MFC0547575.1"/>
    <property type="molecule type" value="Genomic_DNA"/>
</dbReference>
<organism evidence="2 3">
    <name type="scientific">Kutzneria chonburiensis</name>
    <dbReference type="NCBI Taxonomy" id="1483604"/>
    <lineage>
        <taxon>Bacteria</taxon>
        <taxon>Bacillati</taxon>
        <taxon>Actinomycetota</taxon>
        <taxon>Actinomycetes</taxon>
        <taxon>Pseudonocardiales</taxon>
        <taxon>Pseudonocardiaceae</taxon>
        <taxon>Kutzneria</taxon>
    </lineage>
</organism>
<proteinExistence type="predicted"/>
<feature type="transmembrane region" description="Helical" evidence="1">
    <location>
        <begin position="6"/>
        <end position="27"/>
    </location>
</feature>
<protein>
    <recommendedName>
        <fullName evidence="4">Integral membrane protein</fullName>
    </recommendedName>
</protein>
<dbReference type="Proteomes" id="UP001589810">
    <property type="component" value="Unassembled WGS sequence"/>
</dbReference>
<feature type="transmembrane region" description="Helical" evidence="1">
    <location>
        <begin position="150"/>
        <end position="170"/>
    </location>
</feature>
<evidence type="ECO:0000313" key="2">
    <source>
        <dbReference type="EMBL" id="MFC0547575.1"/>
    </source>
</evidence>
<reference evidence="2 3" key="1">
    <citation type="submission" date="2024-09" db="EMBL/GenBank/DDBJ databases">
        <authorList>
            <person name="Sun Q."/>
            <person name="Mori K."/>
        </authorList>
    </citation>
    <scope>NUCLEOTIDE SEQUENCE [LARGE SCALE GENOMIC DNA]</scope>
    <source>
        <strain evidence="2 3">TBRC 1432</strain>
    </source>
</reference>
<name>A0ABV6N658_9PSEU</name>